<evidence type="ECO:0000256" key="2">
    <source>
        <dbReference type="ARBA" id="ARBA00010044"/>
    </source>
</evidence>
<dbReference type="Pfam" id="PF14890">
    <property type="entry name" value="Intein_splicing"/>
    <property type="match status" value="1"/>
</dbReference>
<dbReference type="InterPro" id="IPR037219">
    <property type="entry name" value="Peptidase_M41-like"/>
</dbReference>
<dbReference type="GO" id="GO:0030163">
    <property type="term" value="P:protein catabolic process"/>
    <property type="evidence" value="ECO:0007669"/>
    <property type="project" value="UniProtKB-UniRule"/>
</dbReference>
<evidence type="ECO:0000256" key="9">
    <source>
        <dbReference type="ARBA" id="ARBA00022813"/>
    </source>
</evidence>
<feature type="transmembrane region" description="Helical" evidence="16">
    <location>
        <begin position="137"/>
        <end position="161"/>
    </location>
</feature>
<gene>
    <name evidence="16" type="primary">ftsH</name>
    <name evidence="20" type="ORF">COW81_01935</name>
</gene>
<keyword evidence="12" id="KW-0404">Intron homing</keyword>
<feature type="compositionally biased region" description="Basic residues" evidence="18">
    <location>
        <begin position="10"/>
        <end position="21"/>
    </location>
</feature>
<evidence type="ECO:0000256" key="4">
    <source>
        <dbReference type="ARBA" id="ARBA00022722"/>
    </source>
</evidence>
<evidence type="ECO:0000256" key="7">
    <source>
        <dbReference type="ARBA" id="ARBA00022759"/>
    </source>
</evidence>
<dbReference type="SUPFAM" id="SSF52540">
    <property type="entry name" value="P-loop containing nucleoside triphosphate hydrolases"/>
    <property type="match status" value="2"/>
</dbReference>
<dbReference type="GO" id="GO:0005886">
    <property type="term" value="C:plasma membrane"/>
    <property type="evidence" value="ECO:0007669"/>
    <property type="project" value="UniProtKB-SubCell"/>
</dbReference>
<dbReference type="InterPro" id="IPR003587">
    <property type="entry name" value="Hint_dom_N"/>
</dbReference>
<dbReference type="InterPro" id="IPR003586">
    <property type="entry name" value="Hint_dom_C"/>
</dbReference>
<comment type="caution">
    <text evidence="16">Lacks conserved residue(s) required for the propagation of feature annotation.</text>
</comment>
<comment type="subunit">
    <text evidence="16">Homohexamer.</text>
</comment>
<dbReference type="PROSITE" id="PS50818">
    <property type="entry name" value="INTEIN_C_TER"/>
    <property type="match status" value="1"/>
</dbReference>
<protein>
    <recommendedName>
        <fullName evidence="16">ATP-dependent zinc metalloprotease FtsH</fullName>
        <ecNumber evidence="16">3.4.24.-</ecNumber>
    </recommendedName>
</protein>
<keyword evidence="4" id="KW-0540">Nuclease</keyword>
<dbReference type="InterPro" id="IPR006142">
    <property type="entry name" value="INTEIN"/>
</dbReference>
<evidence type="ECO:0000256" key="18">
    <source>
        <dbReference type="SAM" id="MobiDB-lite"/>
    </source>
</evidence>
<dbReference type="InterPro" id="IPR027434">
    <property type="entry name" value="Homing_endonucl"/>
</dbReference>
<comment type="similarity">
    <text evidence="16">In the central section; belongs to the AAA ATPase family.</text>
</comment>
<keyword evidence="3 16" id="KW-0645">Protease</keyword>
<dbReference type="GO" id="GO:0005524">
    <property type="term" value="F:ATP binding"/>
    <property type="evidence" value="ECO:0007669"/>
    <property type="project" value="UniProtKB-UniRule"/>
</dbReference>
<dbReference type="InterPro" id="IPR000642">
    <property type="entry name" value="Peptidase_M41"/>
</dbReference>
<dbReference type="InterPro" id="IPR030934">
    <property type="entry name" value="Intein_C"/>
</dbReference>
<evidence type="ECO:0000313" key="20">
    <source>
        <dbReference type="EMBL" id="PIP87159.1"/>
    </source>
</evidence>
<dbReference type="GO" id="GO:0016539">
    <property type="term" value="P:intein-mediated protein splicing"/>
    <property type="evidence" value="ECO:0007669"/>
    <property type="project" value="InterPro"/>
</dbReference>
<dbReference type="SUPFAM" id="SSF51294">
    <property type="entry name" value="Hedgehog/intein (Hint) domain"/>
    <property type="match status" value="1"/>
</dbReference>
<evidence type="ECO:0000256" key="17">
    <source>
        <dbReference type="RuleBase" id="RU003651"/>
    </source>
</evidence>
<comment type="caution">
    <text evidence="20">The sequence shown here is derived from an EMBL/GenBank/DDBJ whole genome shotgun (WGS) entry which is preliminary data.</text>
</comment>
<evidence type="ECO:0000256" key="6">
    <source>
        <dbReference type="ARBA" id="ARBA00022741"/>
    </source>
</evidence>
<feature type="transmembrane region" description="Helical" evidence="16">
    <location>
        <begin position="35"/>
        <end position="56"/>
    </location>
</feature>
<keyword evidence="7" id="KW-0255">Endonuclease</keyword>
<keyword evidence="5 16" id="KW-0479">Metal-binding</keyword>
<dbReference type="Gene3D" id="1.20.58.760">
    <property type="entry name" value="Peptidase M41"/>
    <property type="match status" value="1"/>
</dbReference>
<feature type="binding site" evidence="16">
    <location>
        <position position="887"/>
    </location>
    <ligand>
        <name>Zn(2+)</name>
        <dbReference type="ChEBI" id="CHEBI:29105"/>
        <note>catalytic</note>
    </ligand>
</feature>
<dbReference type="InterPro" id="IPR006141">
    <property type="entry name" value="Intein_N"/>
</dbReference>
<dbReference type="HAMAP" id="MF_01458">
    <property type="entry name" value="FtsH"/>
    <property type="match status" value="1"/>
</dbReference>
<dbReference type="SMART" id="SM00382">
    <property type="entry name" value="AAA"/>
    <property type="match status" value="1"/>
</dbReference>
<evidence type="ECO:0000256" key="8">
    <source>
        <dbReference type="ARBA" id="ARBA00022801"/>
    </source>
</evidence>
<dbReference type="GO" id="GO:0006314">
    <property type="term" value="P:intron homing"/>
    <property type="evidence" value="ECO:0007669"/>
    <property type="project" value="UniProtKB-KW"/>
</dbReference>
<evidence type="ECO:0000313" key="21">
    <source>
        <dbReference type="Proteomes" id="UP000231143"/>
    </source>
</evidence>
<dbReference type="Pfam" id="PF01434">
    <property type="entry name" value="Peptidase_M41"/>
    <property type="match status" value="1"/>
</dbReference>
<keyword evidence="15 16" id="KW-0472">Membrane</keyword>
<dbReference type="NCBIfam" id="TIGR01241">
    <property type="entry name" value="FtsH_fam"/>
    <property type="match status" value="1"/>
</dbReference>
<dbReference type="InterPro" id="IPR003593">
    <property type="entry name" value="AAA+_ATPase"/>
</dbReference>
<dbReference type="FunFam" id="3.40.50.300:FF:002568">
    <property type="entry name" value="Cell division protein (FtsH)"/>
    <property type="match status" value="1"/>
</dbReference>
<dbReference type="PROSITE" id="PS50817">
    <property type="entry name" value="INTEIN_N_TER"/>
    <property type="match status" value="1"/>
</dbReference>
<keyword evidence="16" id="KW-1133">Transmembrane helix</keyword>
<accession>A0A2H0DZN8</accession>
<keyword evidence="13" id="KW-0651">Protein splicing</keyword>
<name>A0A2H0DZN8_9BACT</name>
<dbReference type="Gene3D" id="2.170.16.10">
    <property type="entry name" value="Hedgehog/Intein (Hint) domain"/>
    <property type="match status" value="2"/>
</dbReference>
<dbReference type="AlphaFoldDB" id="A0A2H0DZN8"/>
<comment type="function">
    <text evidence="16">Acts as a processive, ATP-dependent zinc metallopeptidase for both cytoplasmic and membrane proteins. Plays a role in the quality control of integral membrane proteins.</text>
</comment>
<dbReference type="PRINTS" id="PR00379">
    <property type="entry name" value="INTEIN"/>
</dbReference>
<comment type="subcellular location">
    <subcellularLocation>
        <location evidence="16">Cell membrane</location>
        <topology evidence="16">Multi-pass membrane protein</topology>
        <orientation evidence="16">Cytoplasmic side</orientation>
    </subcellularLocation>
    <subcellularLocation>
        <location evidence="1">Membrane</location>
    </subcellularLocation>
</comment>
<evidence type="ECO:0000256" key="11">
    <source>
        <dbReference type="ARBA" id="ARBA00022840"/>
    </source>
</evidence>
<feature type="active site" evidence="16">
    <location>
        <position position="884"/>
    </location>
</feature>
<dbReference type="GO" id="GO:0004176">
    <property type="term" value="F:ATP-dependent peptidase activity"/>
    <property type="evidence" value="ECO:0007669"/>
    <property type="project" value="InterPro"/>
</dbReference>
<dbReference type="InterPro" id="IPR004042">
    <property type="entry name" value="Intein_endonuc_central"/>
</dbReference>
<keyword evidence="16" id="KW-1003">Cell membrane</keyword>
<dbReference type="PROSITE" id="PS50819">
    <property type="entry name" value="INTEIN_ENDONUCLEASE"/>
    <property type="match status" value="1"/>
</dbReference>
<evidence type="ECO:0000256" key="5">
    <source>
        <dbReference type="ARBA" id="ARBA00022723"/>
    </source>
</evidence>
<dbReference type="SUPFAM" id="SSF55608">
    <property type="entry name" value="Homing endonucleases"/>
    <property type="match status" value="1"/>
</dbReference>
<dbReference type="GO" id="GO:0008270">
    <property type="term" value="F:zinc ion binding"/>
    <property type="evidence" value="ECO:0007669"/>
    <property type="project" value="UniProtKB-UniRule"/>
</dbReference>
<dbReference type="EC" id="3.4.24.-" evidence="16"/>
<keyword evidence="10 16" id="KW-0862">Zinc</keyword>
<dbReference type="Pfam" id="PF00004">
    <property type="entry name" value="AAA"/>
    <property type="match status" value="1"/>
</dbReference>
<dbReference type="InterPro" id="IPR003959">
    <property type="entry name" value="ATPase_AAA_core"/>
</dbReference>
<keyword evidence="11 16" id="KW-0067">ATP-binding</keyword>
<evidence type="ECO:0000256" key="14">
    <source>
        <dbReference type="ARBA" id="ARBA00023049"/>
    </source>
</evidence>
<keyword evidence="6 16" id="KW-0547">Nucleotide-binding</keyword>
<dbReference type="GO" id="GO:0016887">
    <property type="term" value="F:ATP hydrolysis activity"/>
    <property type="evidence" value="ECO:0007669"/>
    <property type="project" value="UniProtKB-UniRule"/>
</dbReference>
<dbReference type="Pfam" id="PF17862">
    <property type="entry name" value="AAA_lid_3"/>
    <property type="match status" value="1"/>
</dbReference>
<evidence type="ECO:0000256" key="16">
    <source>
        <dbReference type="HAMAP-Rule" id="MF_01458"/>
    </source>
</evidence>
<dbReference type="FunFam" id="1.10.8.60:FF:000001">
    <property type="entry name" value="ATP-dependent zinc metalloprotease FtsH"/>
    <property type="match status" value="1"/>
</dbReference>
<evidence type="ECO:0000256" key="3">
    <source>
        <dbReference type="ARBA" id="ARBA00022670"/>
    </source>
</evidence>
<comment type="similarity">
    <text evidence="17">Belongs to the AAA ATPase family.</text>
</comment>
<proteinExistence type="inferred from homology"/>
<evidence type="ECO:0000259" key="19">
    <source>
        <dbReference type="PROSITE" id="PS50819"/>
    </source>
</evidence>
<evidence type="ECO:0000256" key="15">
    <source>
        <dbReference type="ARBA" id="ARBA00023136"/>
    </source>
</evidence>
<feature type="binding site" evidence="16">
    <location>
        <position position="883"/>
    </location>
    <ligand>
        <name>Zn(2+)</name>
        <dbReference type="ChEBI" id="CHEBI:29105"/>
        <note>catalytic</note>
    </ligand>
</feature>
<feature type="region of interest" description="Disordered" evidence="18">
    <location>
        <begin position="1"/>
        <end position="21"/>
    </location>
</feature>
<dbReference type="InterPro" id="IPR004860">
    <property type="entry name" value="LAGLIDADG_dom"/>
</dbReference>
<evidence type="ECO:0000256" key="12">
    <source>
        <dbReference type="ARBA" id="ARBA00022886"/>
    </source>
</evidence>
<dbReference type="PANTHER" id="PTHR23076">
    <property type="entry name" value="METALLOPROTEASE M41 FTSH"/>
    <property type="match status" value="1"/>
</dbReference>
<dbReference type="SMART" id="SM00306">
    <property type="entry name" value="HintN"/>
    <property type="match status" value="1"/>
</dbReference>
<dbReference type="InterPro" id="IPR036844">
    <property type="entry name" value="Hint_dom_sf"/>
</dbReference>
<dbReference type="InterPro" id="IPR041569">
    <property type="entry name" value="AAA_lid_3"/>
</dbReference>
<dbReference type="GO" id="GO:0004222">
    <property type="term" value="F:metalloendopeptidase activity"/>
    <property type="evidence" value="ECO:0007669"/>
    <property type="project" value="InterPro"/>
</dbReference>
<sequence>MDKKQQSKNGPKKAPKKPQSNKKIVKIRIPLGPRFLVNFLTTIIIFLVLVSVYSSIAGTESDIKEVSISEIATSVSLGEIKEITVKGDKINAVLIDDSKIKSVKETGSSLTDTLVNYGVKLDEIEGLSIKVEDDSNFWLVALNIGGFLLPLLFIGFFFWFLTRQAKGQGMQAFTFGQSRAKIIDPNDKSQKITFRDVAGAKEAKEELLEIVDFLRQPKKFLDIGAQIPKGVILMGAPGTGKCIVGDSLVLTNKGLIEIKDIPKYFWVNPKNNDVKGAILPTFDVIRVRDTDQEASHWYDLGMQETKKIILQQGVEIEGTYEHPIVVMNEDGYLEFRKLENLKEGDSVAIKFGTGAFGVSNEVNSEQSYIMGLLTGDGNLSHSSRIGFTSVDEELVSSFKGYIKNNYPDTPIGLATDGITHTVTSWAVKKDLYEAGMSYLLSYDKVIPPFIMQAPKHVIIAFLQGLFDADGYFSRYSFGYSTVSKKLSDQVMITLINLGIVPQRRLKNEKDNKHPRPVYEITVSGTELEKFSREVGFRLTRKQEQMVKYLDEHNTGNTNVDVFFHISQIVDRSWRELSDKGLSKEGLSKLAHKNRTRKRISRQTLTEFIDAFKINGLHTEDTVYLESLLRSNLFFSPVSKIEKGYSRVYDFTVPKTHSFISNGLISHNTLLARAVAGEAKVPFFSISGSEFVEMFVGVGASRVRDLFKLAKKSAPAIIFVDEIDAVGRVRGTGVGGGNDEREQTLNQILVEMDGFEQNEKVIVMAATNRPDVLDPALLRPGRFDRRVTIDLPDIDDREAILGVHVRNKPMAEDVALRIIAERTPGFSGADLYSLVNEAAILAAREDRKTVSQYDFIRAIEKVLLGPERRSHLLSKKEKEITAYHEAGHALVASVLPDTDPVHKISIISRGRAAGYTLHLPIVERKFKSKKEFIADLAVTLGGYVVEQLVFGDITTGPSNDLQVATARARDMVTLYGMSDSIGPVALESDSGRVLFGNAPGSKDHSEKVAGEIDAEVSRLMREAKETAHKIVTENRALLNIIAKSLIEEETLERAEFDAILRANGVTPKRDVDPILENVG</sequence>
<evidence type="ECO:0000256" key="1">
    <source>
        <dbReference type="ARBA" id="ARBA00004370"/>
    </source>
</evidence>
<reference evidence="20 21" key="1">
    <citation type="submission" date="2017-09" db="EMBL/GenBank/DDBJ databases">
        <title>Depth-based differentiation of microbial function through sediment-hosted aquifers and enrichment of novel symbionts in the deep terrestrial subsurface.</title>
        <authorList>
            <person name="Probst A.J."/>
            <person name="Ladd B."/>
            <person name="Jarett J.K."/>
            <person name="Geller-Mcgrath D.E."/>
            <person name="Sieber C.M."/>
            <person name="Emerson J.B."/>
            <person name="Anantharaman K."/>
            <person name="Thomas B.C."/>
            <person name="Malmstrom R."/>
            <person name="Stieglmeier M."/>
            <person name="Klingl A."/>
            <person name="Woyke T."/>
            <person name="Ryan C.M."/>
            <person name="Banfield J.F."/>
        </authorList>
    </citation>
    <scope>NUCLEOTIDE SEQUENCE [LARGE SCALE GENOMIC DNA]</scope>
    <source>
        <strain evidence="20">CG22_combo_CG10-13_8_21_14_all_36_13</strain>
    </source>
</reference>
<dbReference type="GO" id="GO:0004519">
    <property type="term" value="F:endonuclease activity"/>
    <property type="evidence" value="ECO:0007669"/>
    <property type="project" value="UniProtKB-KW"/>
</dbReference>
<dbReference type="InterPro" id="IPR005936">
    <property type="entry name" value="FtsH"/>
</dbReference>
<dbReference type="NCBIfam" id="TIGR01443">
    <property type="entry name" value="intein_Cterm"/>
    <property type="match status" value="1"/>
</dbReference>
<dbReference type="Gene3D" id="1.10.8.60">
    <property type="match status" value="1"/>
</dbReference>
<dbReference type="InterPro" id="IPR003960">
    <property type="entry name" value="ATPase_AAA_CS"/>
</dbReference>
<dbReference type="PANTHER" id="PTHR23076:SF97">
    <property type="entry name" value="ATP-DEPENDENT ZINC METALLOPROTEASE YME1L1"/>
    <property type="match status" value="1"/>
</dbReference>
<dbReference type="FunFam" id="1.20.58.760:FF:000001">
    <property type="entry name" value="ATP-dependent zinc metalloprotease FtsH"/>
    <property type="match status" value="1"/>
</dbReference>
<dbReference type="EMBL" id="PCTT01000023">
    <property type="protein sequence ID" value="PIP87159.1"/>
    <property type="molecule type" value="Genomic_DNA"/>
</dbReference>
<keyword evidence="9" id="KW-0068">Autocatalytic cleavage</keyword>
<comment type="cofactor">
    <cofactor evidence="16">
        <name>Zn(2+)</name>
        <dbReference type="ChEBI" id="CHEBI:29105"/>
    </cofactor>
    <text evidence="16">Binds 1 zinc ion per subunit.</text>
</comment>
<comment type="similarity">
    <text evidence="2 16">In the C-terminal section; belongs to the peptidase M41 family.</text>
</comment>
<evidence type="ECO:0000256" key="13">
    <source>
        <dbReference type="ARBA" id="ARBA00023000"/>
    </source>
</evidence>
<feature type="binding site" evidence="16">
    <location>
        <position position="959"/>
    </location>
    <ligand>
        <name>Zn(2+)</name>
        <dbReference type="ChEBI" id="CHEBI:29105"/>
        <note>catalytic</note>
    </ligand>
</feature>
<keyword evidence="8 16" id="KW-0378">Hydrolase</keyword>
<dbReference type="Proteomes" id="UP000231143">
    <property type="component" value="Unassembled WGS sequence"/>
</dbReference>
<dbReference type="Pfam" id="PF14528">
    <property type="entry name" value="LAGLIDADG_3"/>
    <property type="match status" value="1"/>
</dbReference>
<dbReference type="PROSITE" id="PS00674">
    <property type="entry name" value="AAA"/>
    <property type="match status" value="1"/>
</dbReference>
<dbReference type="SMART" id="SM00305">
    <property type="entry name" value="HintC"/>
    <property type="match status" value="1"/>
</dbReference>
<dbReference type="Gene3D" id="3.10.28.10">
    <property type="entry name" value="Homing endonucleases"/>
    <property type="match status" value="1"/>
</dbReference>
<keyword evidence="14 16" id="KW-0482">Metalloprotease</keyword>
<dbReference type="InterPro" id="IPR027417">
    <property type="entry name" value="P-loop_NTPase"/>
</dbReference>
<organism evidence="20 21">
    <name type="scientific">Candidatus Campbellbacteria bacterium CG22_combo_CG10-13_8_21_14_all_36_13</name>
    <dbReference type="NCBI Taxonomy" id="1974529"/>
    <lineage>
        <taxon>Bacteria</taxon>
        <taxon>Candidatus Campbelliibacteriota</taxon>
    </lineage>
</organism>
<dbReference type="SUPFAM" id="SSF140990">
    <property type="entry name" value="FtsH protease domain-like"/>
    <property type="match status" value="1"/>
</dbReference>
<evidence type="ECO:0000256" key="10">
    <source>
        <dbReference type="ARBA" id="ARBA00022833"/>
    </source>
</evidence>
<keyword evidence="16" id="KW-0812">Transmembrane</keyword>
<dbReference type="Gene3D" id="3.40.50.300">
    <property type="entry name" value="P-loop containing nucleotide triphosphate hydrolases"/>
    <property type="match status" value="2"/>
</dbReference>
<feature type="domain" description="DOD-type homing endonuclease" evidence="19">
    <location>
        <begin position="369"/>
        <end position="499"/>
    </location>
</feature>